<organism evidence="1 2">
    <name type="scientific">Holothuria leucospilota</name>
    <name type="common">Black long sea cucumber</name>
    <name type="synonym">Mertensiothuria leucospilota</name>
    <dbReference type="NCBI Taxonomy" id="206669"/>
    <lineage>
        <taxon>Eukaryota</taxon>
        <taxon>Metazoa</taxon>
        <taxon>Echinodermata</taxon>
        <taxon>Eleutherozoa</taxon>
        <taxon>Echinozoa</taxon>
        <taxon>Holothuroidea</taxon>
        <taxon>Aspidochirotacea</taxon>
        <taxon>Aspidochirotida</taxon>
        <taxon>Holothuriidae</taxon>
        <taxon>Holothuria</taxon>
    </lineage>
</organism>
<accession>A0A9Q0YPU6</accession>
<protein>
    <submittedName>
        <fullName evidence="1">Uncharacterized protein</fullName>
    </submittedName>
</protein>
<dbReference type="SUPFAM" id="SSF52540">
    <property type="entry name" value="P-loop containing nucleoside triphosphate hydrolases"/>
    <property type="match status" value="1"/>
</dbReference>
<dbReference type="InterPro" id="IPR027417">
    <property type="entry name" value="P-loop_NTPase"/>
</dbReference>
<dbReference type="EMBL" id="JAIZAY010000017">
    <property type="protein sequence ID" value="KAJ8026317.1"/>
    <property type="molecule type" value="Genomic_DNA"/>
</dbReference>
<evidence type="ECO:0000313" key="2">
    <source>
        <dbReference type="Proteomes" id="UP001152320"/>
    </source>
</evidence>
<proteinExistence type="predicted"/>
<keyword evidence="2" id="KW-1185">Reference proteome</keyword>
<name>A0A9Q0YPU6_HOLLE</name>
<dbReference type="PANTHER" id="PTHR48312">
    <property type="match status" value="1"/>
</dbReference>
<dbReference type="Proteomes" id="UP001152320">
    <property type="component" value="Chromosome 17"/>
</dbReference>
<dbReference type="PANTHER" id="PTHR48312:SF1">
    <property type="entry name" value="SULFOTRANSFERASE"/>
    <property type="match status" value="1"/>
</dbReference>
<dbReference type="AlphaFoldDB" id="A0A9Q0YPU6"/>
<gene>
    <name evidence="1" type="ORF">HOLleu_34128</name>
</gene>
<reference evidence="1" key="1">
    <citation type="submission" date="2021-10" db="EMBL/GenBank/DDBJ databases">
        <title>Tropical sea cucumber genome reveals ecological adaptation and Cuvierian tubules defense mechanism.</title>
        <authorList>
            <person name="Chen T."/>
        </authorList>
    </citation>
    <scope>NUCLEOTIDE SEQUENCE</scope>
    <source>
        <strain evidence="1">Nanhai2018</strain>
        <tissue evidence="1">Muscle</tissue>
    </source>
</reference>
<dbReference type="Gene3D" id="3.40.50.300">
    <property type="entry name" value="P-loop containing nucleotide triphosphate hydrolases"/>
    <property type="match status" value="1"/>
</dbReference>
<sequence length="259" mass="30884">MNHARRRYYAPRDGKEVLEDEQTKSNWTDEKEMTYSWVQSRLENKENGKRFTFVKDMVFTINGDLEFEFLPRVKCKHTFLIRNPLAAYLSFKQAISVDPEFNEVPFSVSSGIRDASLIDDYGFFPIKSCYEQLFRLWKDVGKLEGANPIIIDADELTRTPDILLRKYFEAVGFPWKKEYLTWDAGYEITKSWKTSRQRMDSTLETWRIWHQRSMESSRFIPRTKPLPSFEDLTLDLQEYVLAAMPYYEEMYKCRMRACP</sequence>
<dbReference type="OrthoDB" id="25921at2759"/>
<comment type="caution">
    <text evidence="1">The sequence shown here is derived from an EMBL/GenBank/DDBJ whole genome shotgun (WGS) entry which is preliminary data.</text>
</comment>
<evidence type="ECO:0000313" key="1">
    <source>
        <dbReference type="EMBL" id="KAJ8026317.1"/>
    </source>
</evidence>